<dbReference type="InterPro" id="IPR001117">
    <property type="entry name" value="Cu-oxidase_2nd"/>
</dbReference>
<evidence type="ECO:0000313" key="11">
    <source>
        <dbReference type="Proteomes" id="UP001305779"/>
    </source>
</evidence>
<evidence type="ECO:0008006" key="12">
    <source>
        <dbReference type="Google" id="ProtNLM"/>
    </source>
</evidence>
<dbReference type="InterPro" id="IPR033138">
    <property type="entry name" value="Cu_oxidase_CS"/>
</dbReference>
<dbReference type="Pfam" id="PF07732">
    <property type="entry name" value="Cu-oxidase_3"/>
    <property type="match status" value="1"/>
</dbReference>
<sequence length="591" mass="65306">MSILSFLLGASNLVSGISQQVSNGASQLGTLDAPRLPSFLGGDSSGGSPYSNNSGQDPYNNPPNTGVVRKYEWEISRGCLAPDGFLKCGIFINGGYPGPTLEANWGDTFQITIHNNITGPEEGTSLHWHGLNQKGTPWMDGVPGASQCPIAPGSSFTYTFNADQYGSSWYHAHFSAQYTDGVFGPIVIYGPIHEQYDIDIGPVLLNDYYHTPYYQNVQASIGKRFTPSSDNNFINGKMPFDCSLAGGQQCSPNAGVSKFRFQSGAKHRLRLINSGAEGLQRFTIDGHKMTVIANDFVEVKPYQADVITLAVGQRTDIIVEGTGNPSDTFWMRSDISKFCSFTNQPHALAAIYYEDADTSSTPQSTATPYQDNNCANDALQLTEPLFQRTPPSQPSITTHIDMEFQANSTGQMVWMMNNQSFRADYNQPILLLANAGNTSYPDQPEWNVYNYGNAVSVRLVLTSIAPLHHPMHLHGHNFWVLAEGYGEWDGTIVRPENPQYRDTHQMERGDPTKGQAGQSYVVLEWLADNPGVWPMHCHIAWHLSSGMYINVMEHPDQIQNEMQVPDIMAQTCRDWWQFSGSNVVDQIDSGV</sequence>
<accession>A0ABR0DWT5</accession>
<evidence type="ECO:0000256" key="5">
    <source>
        <dbReference type="SAM" id="MobiDB-lite"/>
    </source>
</evidence>
<dbReference type="InterPro" id="IPR011706">
    <property type="entry name" value="Cu-oxidase_C"/>
</dbReference>
<protein>
    <recommendedName>
        <fullName evidence="12">Multicopper oxidase</fullName>
    </recommendedName>
</protein>
<feature type="compositionally biased region" description="Low complexity" evidence="5">
    <location>
        <begin position="46"/>
        <end position="55"/>
    </location>
</feature>
<evidence type="ECO:0000256" key="2">
    <source>
        <dbReference type="ARBA" id="ARBA00022723"/>
    </source>
</evidence>
<reference evidence="10 11" key="1">
    <citation type="journal article" date="2023" name="G3 (Bethesda)">
        <title>A chromosome-level genome assembly of Zasmidium syzygii isolated from banana leaves.</title>
        <authorList>
            <person name="van Westerhoven A.C."/>
            <person name="Mehrabi R."/>
            <person name="Talebi R."/>
            <person name="Steentjes M.B.F."/>
            <person name="Corcolon B."/>
            <person name="Chong P.A."/>
            <person name="Kema G.H.J."/>
            <person name="Seidl M.F."/>
        </authorList>
    </citation>
    <scope>NUCLEOTIDE SEQUENCE [LARGE SCALE GENOMIC DNA]</scope>
    <source>
        <strain evidence="10 11">P124</strain>
    </source>
</reference>
<dbReference type="CDD" id="cd13901">
    <property type="entry name" value="CuRO_3_MaLCC_like"/>
    <property type="match status" value="1"/>
</dbReference>
<comment type="similarity">
    <text evidence="1">Belongs to the multicopper oxidase family.</text>
</comment>
<comment type="caution">
    <text evidence="10">The sequence shown here is derived from an EMBL/GenBank/DDBJ whole genome shotgun (WGS) entry which is preliminary data.</text>
</comment>
<dbReference type="Pfam" id="PF00394">
    <property type="entry name" value="Cu-oxidase"/>
    <property type="match status" value="1"/>
</dbReference>
<feature type="domain" description="Plastocyanin-like" evidence="9">
    <location>
        <begin position="83"/>
        <end position="190"/>
    </location>
</feature>
<dbReference type="PROSITE" id="PS00079">
    <property type="entry name" value="MULTICOPPER_OXIDASE1"/>
    <property type="match status" value="1"/>
</dbReference>
<dbReference type="InterPro" id="IPR008972">
    <property type="entry name" value="Cupredoxin"/>
</dbReference>
<keyword evidence="11" id="KW-1185">Reference proteome</keyword>
<dbReference type="Proteomes" id="UP001305779">
    <property type="component" value="Unassembled WGS sequence"/>
</dbReference>
<evidence type="ECO:0000259" key="7">
    <source>
        <dbReference type="Pfam" id="PF00394"/>
    </source>
</evidence>
<dbReference type="InterPro" id="IPR045087">
    <property type="entry name" value="Cu-oxidase_fam"/>
</dbReference>
<keyword evidence="3" id="KW-0560">Oxidoreductase</keyword>
<dbReference type="EMBL" id="JAXOVC010000015">
    <property type="protein sequence ID" value="KAK4493651.1"/>
    <property type="molecule type" value="Genomic_DNA"/>
</dbReference>
<dbReference type="PANTHER" id="PTHR11709">
    <property type="entry name" value="MULTI-COPPER OXIDASE"/>
    <property type="match status" value="1"/>
</dbReference>
<feature type="domain" description="Plastocyanin-like" evidence="8">
    <location>
        <begin position="427"/>
        <end position="556"/>
    </location>
</feature>
<dbReference type="PANTHER" id="PTHR11709:SF145">
    <property type="entry name" value="LCC1"/>
    <property type="match status" value="1"/>
</dbReference>
<evidence type="ECO:0000313" key="10">
    <source>
        <dbReference type="EMBL" id="KAK4493651.1"/>
    </source>
</evidence>
<gene>
    <name evidence="10" type="ORF">PRZ48_014836</name>
</gene>
<feature type="region of interest" description="Disordered" evidence="5">
    <location>
        <begin position="42"/>
        <end position="63"/>
    </location>
</feature>
<dbReference type="InterPro" id="IPR011707">
    <property type="entry name" value="Cu-oxidase-like_N"/>
</dbReference>
<evidence type="ECO:0000256" key="4">
    <source>
        <dbReference type="ARBA" id="ARBA00023008"/>
    </source>
</evidence>
<dbReference type="SUPFAM" id="SSF49503">
    <property type="entry name" value="Cupredoxins"/>
    <property type="match status" value="3"/>
</dbReference>
<name>A0ABR0DWT5_ZASCE</name>
<feature type="signal peptide" evidence="6">
    <location>
        <begin position="1"/>
        <end position="16"/>
    </location>
</feature>
<feature type="domain" description="Plastocyanin-like" evidence="7">
    <location>
        <begin position="202"/>
        <end position="347"/>
    </location>
</feature>
<dbReference type="CDD" id="cd13854">
    <property type="entry name" value="CuRO_1_MaLCC_like"/>
    <property type="match status" value="1"/>
</dbReference>
<keyword evidence="2" id="KW-0479">Metal-binding</keyword>
<dbReference type="Pfam" id="PF07731">
    <property type="entry name" value="Cu-oxidase_2"/>
    <property type="match status" value="1"/>
</dbReference>
<evidence type="ECO:0000259" key="9">
    <source>
        <dbReference type="Pfam" id="PF07732"/>
    </source>
</evidence>
<keyword evidence="4" id="KW-0186">Copper</keyword>
<evidence type="ECO:0000259" key="8">
    <source>
        <dbReference type="Pfam" id="PF07731"/>
    </source>
</evidence>
<evidence type="ECO:0000256" key="1">
    <source>
        <dbReference type="ARBA" id="ARBA00010609"/>
    </source>
</evidence>
<keyword evidence="6" id="KW-0732">Signal</keyword>
<feature type="chain" id="PRO_5046340875" description="Multicopper oxidase" evidence="6">
    <location>
        <begin position="17"/>
        <end position="591"/>
    </location>
</feature>
<proteinExistence type="inferred from homology"/>
<evidence type="ECO:0000256" key="6">
    <source>
        <dbReference type="SAM" id="SignalP"/>
    </source>
</evidence>
<dbReference type="Gene3D" id="2.60.40.420">
    <property type="entry name" value="Cupredoxins - blue copper proteins"/>
    <property type="match status" value="3"/>
</dbReference>
<evidence type="ECO:0000256" key="3">
    <source>
        <dbReference type="ARBA" id="ARBA00023002"/>
    </source>
</evidence>
<dbReference type="InterPro" id="IPR002355">
    <property type="entry name" value="Cu_oxidase_Cu_BS"/>
</dbReference>
<organism evidence="10 11">
    <name type="scientific">Zasmidium cellare</name>
    <name type="common">Wine cellar mold</name>
    <name type="synonym">Racodium cellare</name>
    <dbReference type="NCBI Taxonomy" id="395010"/>
    <lineage>
        <taxon>Eukaryota</taxon>
        <taxon>Fungi</taxon>
        <taxon>Dikarya</taxon>
        <taxon>Ascomycota</taxon>
        <taxon>Pezizomycotina</taxon>
        <taxon>Dothideomycetes</taxon>
        <taxon>Dothideomycetidae</taxon>
        <taxon>Mycosphaerellales</taxon>
        <taxon>Mycosphaerellaceae</taxon>
        <taxon>Zasmidium</taxon>
    </lineage>
</organism>
<dbReference type="CDD" id="cd13880">
    <property type="entry name" value="CuRO_2_MaLCC_like"/>
    <property type="match status" value="1"/>
</dbReference>
<dbReference type="PROSITE" id="PS00080">
    <property type="entry name" value="MULTICOPPER_OXIDASE2"/>
    <property type="match status" value="1"/>
</dbReference>